<accession>A0A2U2DUP0</accession>
<protein>
    <submittedName>
        <fullName evidence="2">Uncharacterized protein</fullName>
    </submittedName>
</protein>
<gene>
    <name evidence="2" type="ORF">DEM27_05120</name>
</gene>
<feature type="region of interest" description="Disordered" evidence="1">
    <location>
        <begin position="92"/>
        <end position="111"/>
    </location>
</feature>
<dbReference type="OrthoDB" id="7865574at2"/>
<organism evidence="2 3">
    <name type="scientific">Metarhizobium album</name>
    <dbReference type="NCBI Taxonomy" id="2182425"/>
    <lineage>
        <taxon>Bacteria</taxon>
        <taxon>Pseudomonadati</taxon>
        <taxon>Pseudomonadota</taxon>
        <taxon>Alphaproteobacteria</taxon>
        <taxon>Hyphomicrobiales</taxon>
        <taxon>Rhizobiaceae</taxon>
        <taxon>Metarhizobium</taxon>
    </lineage>
</organism>
<dbReference type="AlphaFoldDB" id="A0A2U2DUP0"/>
<proteinExistence type="predicted"/>
<sequence>MKLDEFVKQSLLDITEGVADAQEQALLYIAPGYVNQIRQDGAQQVKFEVAVTVNAEGGGGISVLSFGDIKGSVARETVSRMSFEVPVHFTAPTIHNKRHHKNEGPQDPLKE</sequence>
<reference evidence="2 3" key="1">
    <citation type="submission" date="2018-05" db="EMBL/GenBank/DDBJ databases">
        <title>The draft genome of strain NS-104.</title>
        <authorList>
            <person name="Hang P."/>
            <person name="Jiang J."/>
        </authorList>
    </citation>
    <scope>NUCLEOTIDE SEQUENCE [LARGE SCALE GENOMIC DNA]</scope>
    <source>
        <strain evidence="2 3">NS-104</strain>
    </source>
</reference>
<dbReference type="EMBL" id="QFBC01000002">
    <property type="protein sequence ID" value="PWE57028.1"/>
    <property type="molecule type" value="Genomic_DNA"/>
</dbReference>
<evidence type="ECO:0000313" key="2">
    <source>
        <dbReference type="EMBL" id="PWE57028.1"/>
    </source>
</evidence>
<feature type="compositionally biased region" description="Basic and acidic residues" evidence="1">
    <location>
        <begin position="102"/>
        <end position="111"/>
    </location>
</feature>
<keyword evidence="3" id="KW-1185">Reference proteome</keyword>
<dbReference type="Proteomes" id="UP000245252">
    <property type="component" value="Unassembled WGS sequence"/>
</dbReference>
<dbReference type="RefSeq" id="WP_109457132.1">
    <property type="nucleotide sequence ID" value="NZ_QFBC01000002.1"/>
</dbReference>
<evidence type="ECO:0000256" key="1">
    <source>
        <dbReference type="SAM" id="MobiDB-lite"/>
    </source>
</evidence>
<name>A0A2U2DUP0_9HYPH</name>
<evidence type="ECO:0000313" key="3">
    <source>
        <dbReference type="Proteomes" id="UP000245252"/>
    </source>
</evidence>
<comment type="caution">
    <text evidence="2">The sequence shown here is derived from an EMBL/GenBank/DDBJ whole genome shotgun (WGS) entry which is preliminary data.</text>
</comment>